<sequence length="205" mass="21172">MVLEQHPPPSHTQPSQPLPSQSTKASASPPLHTQLSPLHSSSPANHNITINNTNSNNNRLPNMPPEGLHPTAALQLYAAAAQLAPAGVRVPHWSPFLQFGVPGVFGGAPFLGRPRFESAAPPNAAAAAAASQMAVNASNAFANLTGLMRNVSAVQTTAVAAVATAAIQQRLMIGNRQNLPPAGPPSEGSNEDADSPCLSTLKEKL</sequence>
<feature type="compositionally biased region" description="Pro residues" evidence="1">
    <location>
        <begin position="1"/>
        <end position="11"/>
    </location>
</feature>
<protein>
    <submittedName>
        <fullName evidence="2">Uncharacterized protein</fullName>
    </submittedName>
</protein>
<dbReference type="AlphaFoldDB" id="A0A1A9VRM8"/>
<proteinExistence type="predicted"/>
<dbReference type="Proteomes" id="UP000078200">
    <property type="component" value="Unassembled WGS sequence"/>
</dbReference>
<reference evidence="2" key="1">
    <citation type="submission" date="2020-05" db="UniProtKB">
        <authorList>
            <consortium name="EnsemblMetazoa"/>
        </authorList>
    </citation>
    <scope>IDENTIFICATION</scope>
    <source>
        <strain evidence="2">TTRI</strain>
    </source>
</reference>
<keyword evidence="3" id="KW-1185">Reference proteome</keyword>
<evidence type="ECO:0000313" key="2">
    <source>
        <dbReference type="EnsemblMetazoa" id="GAUT045308-PA"/>
    </source>
</evidence>
<dbReference type="STRING" id="7395.A0A1A9VRM8"/>
<feature type="region of interest" description="Disordered" evidence="1">
    <location>
        <begin position="1"/>
        <end position="67"/>
    </location>
</feature>
<dbReference type="VEuPathDB" id="VectorBase:GAUT045308"/>
<feature type="compositionally biased region" description="Low complexity" evidence="1">
    <location>
        <begin position="45"/>
        <end position="58"/>
    </location>
</feature>
<evidence type="ECO:0000256" key="1">
    <source>
        <dbReference type="SAM" id="MobiDB-lite"/>
    </source>
</evidence>
<accession>A0A1A9VRM8</accession>
<feature type="compositionally biased region" description="Low complexity" evidence="1">
    <location>
        <begin position="12"/>
        <end position="23"/>
    </location>
</feature>
<feature type="region of interest" description="Disordered" evidence="1">
    <location>
        <begin position="176"/>
        <end position="205"/>
    </location>
</feature>
<name>A0A1A9VRM8_GLOAU</name>
<evidence type="ECO:0000313" key="3">
    <source>
        <dbReference type="Proteomes" id="UP000078200"/>
    </source>
</evidence>
<dbReference type="EnsemblMetazoa" id="GAUT045308-RA">
    <property type="protein sequence ID" value="GAUT045308-PA"/>
    <property type="gene ID" value="GAUT045308"/>
</dbReference>
<feature type="compositionally biased region" description="Polar residues" evidence="1">
    <location>
        <begin position="31"/>
        <end position="44"/>
    </location>
</feature>
<organism evidence="2 3">
    <name type="scientific">Glossina austeni</name>
    <name type="common">Savannah tsetse fly</name>
    <dbReference type="NCBI Taxonomy" id="7395"/>
    <lineage>
        <taxon>Eukaryota</taxon>
        <taxon>Metazoa</taxon>
        <taxon>Ecdysozoa</taxon>
        <taxon>Arthropoda</taxon>
        <taxon>Hexapoda</taxon>
        <taxon>Insecta</taxon>
        <taxon>Pterygota</taxon>
        <taxon>Neoptera</taxon>
        <taxon>Endopterygota</taxon>
        <taxon>Diptera</taxon>
        <taxon>Brachycera</taxon>
        <taxon>Muscomorpha</taxon>
        <taxon>Hippoboscoidea</taxon>
        <taxon>Glossinidae</taxon>
        <taxon>Glossina</taxon>
    </lineage>
</organism>